<dbReference type="KEGG" id="lmoi:VV02_24915"/>
<dbReference type="InterPro" id="IPR001466">
    <property type="entry name" value="Beta-lactam-related"/>
</dbReference>
<dbReference type="Pfam" id="PF00144">
    <property type="entry name" value="Beta-lactamase"/>
    <property type="match status" value="1"/>
</dbReference>
<evidence type="ECO:0000256" key="1">
    <source>
        <dbReference type="SAM" id="SignalP"/>
    </source>
</evidence>
<feature type="domain" description="Beta-lactamase-related" evidence="2">
    <location>
        <begin position="58"/>
        <end position="359"/>
    </location>
</feature>
<sequence>MRHLRTAGTTLATLTALAVGTTGVAHADVSPIPPVEPQAVHLKPTGKATAPLQTYLDEMTRDGAVAVVARAQGPHVRWAGSAGVRQRGTQREARPGDQFRVGSVTKTMVATLALQEIQRGHWTLSTTVDQVLPGLLPGHGDVTLEQLLSHRSGLPDGLIPMISSKMHGDSDAAFVAALGEPATAQEFVAAGLTQPWSFPSGTDYAYSNSNYIVVGMMLQKATGQPVKKLLERRVFWPAGMHETTFPTRPGLRRTGLVESGRFAEGWLSLAGQDPTQFGAAGAVVSTTRDLNAFTSALMSGRLVRKSLVDQMVRPRSSAPDVEYGLGIYRLPDPCTKKGQPQQYVYGHDGATFGTYAIAFTSADGRRQISAGWTGRHFTDPTGKQPFDINPWALAALQKTC</sequence>
<feature type="signal peptide" evidence="1">
    <location>
        <begin position="1"/>
        <end position="27"/>
    </location>
</feature>
<dbReference type="PANTHER" id="PTHR46825">
    <property type="entry name" value="D-ALANYL-D-ALANINE-CARBOXYPEPTIDASE/ENDOPEPTIDASE AMPH"/>
    <property type="match status" value="1"/>
</dbReference>
<name>A0A0K1JNN7_9MICO</name>
<gene>
    <name evidence="3" type="ORF">VV02_24915</name>
</gene>
<dbReference type="Proteomes" id="UP000066480">
    <property type="component" value="Chromosome"/>
</dbReference>
<dbReference type="InterPro" id="IPR012338">
    <property type="entry name" value="Beta-lactam/transpept-like"/>
</dbReference>
<dbReference type="SUPFAM" id="SSF56601">
    <property type="entry name" value="beta-lactamase/transpeptidase-like"/>
    <property type="match status" value="1"/>
</dbReference>
<organism evidence="3 4">
    <name type="scientific">Luteipulveratus mongoliensis</name>
    <dbReference type="NCBI Taxonomy" id="571913"/>
    <lineage>
        <taxon>Bacteria</taxon>
        <taxon>Bacillati</taxon>
        <taxon>Actinomycetota</taxon>
        <taxon>Actinomycetes</taxon>
        <taxon>Micrococcales</taxon>
        <taxon>Dermacoccaceae</taxon>
        <taxon>Luteipulveratus</taxon>
    </lineage>
</organism>
<evidence type="ECO:0000313" key="3">
    <source>
        <dbReference type="EMBL" id="AKU18327.1"/>
    </source>
</evidence>
<keyword evidence="4" id="KW-1185">Reference proteome</keyword>
<protein>
    <recommendedName>
        <fullName evidence="2">Beta-lactamase-related domain-containing protein</fullName>
    </recommendedName>
</protein>
<evidence type="ECO:0000313" key="4">
    <source>
        <dbReference type="Proteomes" id="UP000066480"/>
    </source>
</evidence>
<accession>A0A0K1JNN7</accession>
<evidence type="ECO:0000259" key="2">
    <source>
        <dbReference type="Pfam" id="PF00144"/>
    </source>
</evidence>
<dbReference type="InterPro" id="IPR050491">
    <property type="entry name" value="AmpC-like"/>
</dbReference>
<dbReference type="EMBL" id="CP011112">
    <property type="protein sequence ID" value="AKU18327.1"/>
    <property type="molecule type" value="Genomic_DNA"/>
</dbReference>
<feature type="chain" id="PRO_5005462104" description="Beta-lactamase-related domain-containing protein" evidence="1">
    <location>
        <begin position="28"/>
        <end position="400"/>
    </location>
</feature>
<dbReference type="PATRIC" id="fig|571913.6.peg.5051"/>
<dbReference type="OrthoDB" id="3863176at2"/>
<proteinExistence type="predicted"/>
<reference evidence="3 4" key="1">
    <citation type="submission" date="2015-03" db="EMBL/GenBank/DDBJ databases">
        <title>Luteipulveratus halotolerans sp. nov., a novel actinobacterium (Dermacoccaceae) from Sarawak, Malaysia.</title>
        <authorList>
            <person name="Juboi H."/>
            <person name="Basik A."/>
            <person name="Shamsul S.S."/>
            <person name="Arnold P."/>
            <person name="Schmitt E.K."/>
            <person name="Sanglier J.-J."/>
            <person name="Yeo T."/>
        </authorList>
    </citation>
    <scope>NUCLEOTIDE SEQUENCE [LARGE SCALE GENOMIC DNA]</scope>
    <source>
        <strain evidence="3 4">MN07-A0370</strain>
    </source>
</reference>
<dbReference type="AlphaFoldDB" id="A0A0K1JNN7"/>
<dbReference type="Gene3D" id="3.40.710.10">
    <property type="entry name" value="DD-peptidase/beta-lactamase superfamily"/>
    <property type="match status" value="1"/>
</dbReference>
<dbReference type="PANTHER" id="PTHR46825:SF7">
    <property type="entry name" value="D-ALANYL-D-ALANINE CARBOXYPEPTIDASE"/>
    <property type="match status" value="1"/>
</dbReference>
<dbReference type="STRING" id="571913.VV02_24915"/>
<keyword evidence="1" id="KW-0732">Signal</keyword>
<dbReference type="RefSeq" id="WP_052596024.1">
    <property type="nucleotide sequence ID" value="NZ_CP011112.1"/>
</dbReference>